<keyword evidence="1" id="KW-0812">Transmembrane</keyword>
<dbReference type="InterPro" id="IPR035986">
    <property type="entry name" value="PKD_dom_sf"/>
</dbReference>
<dbReference type="CDD" id="cd00146">
    <property type="entry name" value="PKD"/>
    <property type="match status" value="1"/>
</dbReference>
<dbReference type="HOGENOM" id="CLU_1233164_0_0_7"/>
<dbReference type="InterPro" id="IPR013783">
    <property type="entry name" value="Ig-like_fold"/>
</dbReference>
<dbReference type="InterPro" id="IPR022409">
    <property type="entry name" value="PKD/Chitinase_dom"/>
</dbReference>
<dbReference type="PROSITE" id="PS50093">
    <property type="entry name" value="PKD"/>
    <property type="match status" value="2"/>
</dbReference>
<dbReference type="Pfam" id="PF18911">
    <property type="entry name" value="PKD_4"/>
    <property type="match status" value="1"/>
</dbReference>
<evidence type="ECO:0000313" key="4">
    <source>
        <dbReference type="Proteomes" id="UP000019141"/>
    </source>
</evidence>
<dbReference type="EMBL" id="AZHW01000153">
    <property type="protein sequence ID" value="ETX02348.1"/>
    <property type="molecule type" value="Genomic_DNA"/>
</dbReference>
<dbReference type="SMART" id="SM00089">
    <property type="entry name" value="PKD"/>
    <property type="match status" value="2"/>
</dbReference>
<protein>
    <recommendedName>
        <fullName evidence="2">PKD domain-containing protein</fullName>
    </recommendedName>
</protein>
<comment type="caution">
    <text evidence="3">The sequence shown here is derived from an EMBL/GenBank/DDBJ whole genome shotgun (WGS) entry which is preliminary data.</text>
</comment>
<feature type="domain" description="PKD" evidence="2">
    <location>
        <begin position="112"/>
        <end position="180"/>
    </location>
</feature>
<dbReference type="Pfam" id="PF00801">
    <property type="entry name" value="PKD"/>
    <property type="match status" value="1"/>
</dbReference>
<keyword evidence="1" id="KW-0472">Membrane</keyword>
<gene>
    <name evidence="3" type="ORF">ETSY1_03870</name>
</gene>
<feature type="transmembrane region" description="Helical" evidence="1">
    <location>
        <begin position="201"/>
        <end position="218"/>
    </location>
</feature>
<keyword evidence="4" id="KW-1185">Reference proteome</keyword>
<accession>W4LWT5</accession>
<feature type="domain" description="PKD" evidence="2">
    <location>
        <begin position="21"/>
        <end position="69"/>
    </location>
</feature>
<proteinExistence type="predicted"/>
<name>W4LWT5_ENTF1</name>
<dbReference type="SUPFAM" id="SSF49299">
    <property type="entry name" value="PKD domain"/>
    <property type="match status" value="1"/>
</dbReference>
<keyword evidence="1" id="KW-1133">Transmembrane helix</keyword>
<evidence type="ECO:0000259" key="2">
    <source>
        <dbReference type="PROSITE" id="PS50093"/>
    </source>
</evidence>
<reference evidence="3 4" key="1">
    <citation type="journal article" date="2014" name="Nature">
        <title>An environmental bacterial taxon with a large and distinct metabolic repertoire.</title>
        <authorList>
            <person name="Wilson M.C."/>
            <person name="Mori T."/>
            <person name="Ruckert C."/>
            <person name="Uria A.R."/>
            <person name="Helf M.J."/>
            <person name="Takada K."/>
            <person name="Gernert C."/>
            <person name="Steffens U.A."/>
            <person name="Heycke N."/>
            <person name="Schmitt S."/>
            <person name="Rinke C."/>
            <person name="Helfrich E.J."/>
            <person name="Brachmann A.O."/>
            <person name="Gurgui C."/>
            <person name="Wakimoto T."/>
            <person name="Kracht M."/>
            <person name="Crusemann M."/>
            <person name="Hentschel U."/>
            <person name="Abe I."/>
            <person name="Matsunaga S."/>
            <person name="Kalinowski J."/>
            <person name="Takeyama H."/>
            <person name="Piel J."/>
        </authorList>
    </citation>
    <scope>NUCLEOTIDE SEQUENCE [LARGE SCALE GENOMIC DNA]</scope>
    <source>
        <strain evidence="4">TSY1</strain>
    </source>
</reference>
<dbReference type="InterPro" id="IPR000601">
    <property type="entry name" value="PKD_dom"/>
</dbReference>
<dbReference type="Gene3D" id="2.60.40.10">
    <property type="entry name" value="Immunoglobulins"/>
    <property type="match status" value="2"/>
</dbReference>
<evidence type="ECO:0000256" key="1">
    <source>
        <dbReference type="SAM" id="Phobius"/>
    </source>
</evidence>
<sequence>MIAPGEQPLFQGTCIDAEDPDGSGAGTSFTFAWDFGGGAAASVQQNPGAMPFTTPGTFTISFTCTDANGLSDPTPDSRTVIVNQAPRTIITSHGDSVIVEAGAQLNFTGICDDPENNTPFSYLWVFNGGTNQTSSTEQNPSHVRYDMPGDYSVSFRCRDAFGSEAVRDAFVRVLVNPRTSQAGGGGGCSLMAHAATRPLDALGNMGLPLLVITLIWIWRRRPQH</sequence>
<organism evidence="3 4">
    <name type="scientific">Entotheonella factor</name>
    <dbReference type="NCBI Taxonomy" id="1429438"/>
    <lineage>
        <taxon>Bacteria</taxon>
        <taxon>Pseudomonadati</taxon>
        <taxon>Nitrospinota/Tectimicrobiota group</taxon>
        <taxon>Candidatus Tectimicrobiota</taxon>
        <taxon>Candidatus Entotheonellia</taxon>
        <taxon>Candidatus Entotheonellales</taxon>
        <taxon>Candidatus Entotheonellaceae</taxon>
        <taxon>Candidatus Entotheonella</taxon>
    </lineage>
</organism>
<dbReference type="AlphaFoldDB" id="W4LWT5"/>
<dbReference type="Proteomes" id="UP000019141">
    <property type="component" value="Unassembled WGS sequence"/>
</dbReference>
<evidence type="ECO:0000313" key="3">
    <source>
        <dbReference type="EMBL" id="ETX02348.1"/>
    </source>
</evidence>